<dbReference type="EMBL" id="AZHD01000007">
    <property type="protein sequence ID" value="OAA61889.1"/>
    <property type="molecule type" value="Genomic_DNA"/>
</dbReference>
<proteinExistence type="predicted"/>
<feature type="domain" description="BHLH" evidence="3">
    <location>
        <begin position="301"/>
        <end position="390"/>
    </location>
</feature>
<dbReference type="Proteomes" id="UP000076874">
    <property type="component" value="Unassembled WGS sequence"/>
</dbReference>
<dbReference type="SMART" id="SM00353">
    <property type="entry name" value="HLH"/>
    <property type="match status" value="1"/>
</dbReference>
<dbReference type="AlphaFoldDB" id="A0A167UTA5"/>
<dbReference type="PROSITE" id="PS50888">
    <property type="entry name" value="BHLH"/>
    <property type="match status" value="1"/>
</dbReference>
<dbReference type="Pfam" id="PF00010">
    <property type="entry name" value="HLH"/>
    <property type="match status" value="1"/>
</dbReference>
<evidence type="ECO:0000256" key="1">
    <source>
        <dbReference type="SAM" id="Coils"/>
    </source>
</evidence>
<dbReference type="InterPro" id="IPR011598">
    <property type="entry name" value="bHLH_dom"/>
</dbReference>
<dbReference type="OrthoDB" id="2133190at2759"/>
<dbReference type="InterPro" id="IPR036638">
    <property type="entry name" value="HLH_DNA-bd_sf"/>
</dbReference>
<evidence type="ECO:0000256" key="2">
    <source>
        <dbReference type="SAM" id="MobiDB-lite"/>
    </source>
</evidence>
<name>A0A167UTA5_9HYPO</name>
<dbReference type="GO" id="GO:0046983">
    <property type="term" value="F:protein dimerization activity"/>
    <property type="evidence" value="ECO:0007669"/>
    <property type="project" value="InterPro"/>
</dbReference>
<dbReference type="PANTHER" id="PTHR47336">
    <property type="entry name" value="TRANSCRIPTION FACTOR HMS1-RELATED"/>
    <property type="match status" value="1"/>
</dbReference>
<dbReference type="InterPro" id="IPR052099">
    <property type="entry name" value="Regulatory_TF_Diverse"/>
</dbReference>
<dbReference type="PANTHER" id="PTHR47336:SF2">
    <property type="entry name" value="TRANSCRIPTION FACTOR HMS1-RELATED"/>
    <property type="match status" value="1"/>
</dbReference>
<feature type="region of interest" description="Disordered" evidence="2">
    <location>
        <begin position="203"/>
        <end position="307"/>
    </location>
</feature>
<gene>
    <name evidence="4" type="ORF">SPI_04748</name>
</gene>
<sequence>MSSSSSSSSSSSFSALPLSLKMLSQQQQQQPQQQQQQLQQQLQQQQLMQQIQTQPQDDLFSFSPDSLCNYSLEEYNNFATSGGSSSINYGTDFSADSPLSLGSPVSPVTTTHPYILSSHDELDPWTTLSDSPDADDFAFTKSEPVASPLLFATAFPLSGHVLSVSPAIDPVQLSNHNSDVNSISINADQQQTVLPAVNTAAATTTAAKSISMPARDRRYAVRKPSAGLSTGSNSSSSSNNSNNNGSKRKSTSPASSVSRSPRSPSSASSTTRRLQQQQQLQQQKQQQQVKQEEDDEACEPPKKTAHNLIEKRYRTNLNDKILALRDVVPSLRVTARRADAVGADSDEDEFAGADGGAENNNMDELGGLTPAHKLNKATILSKAAEYIAHLERRNEALVRETASLRSKVSSYELLVMNHGAQEGTWC</sequence>
<evidence type="ECO:0000313" key="5">
    <source>
        <dbReference type="Proteomes" id="UP000076874"/>
    </source>
</evidence>
<dbReference type="Gene3D" id="4.10.280.10">
    <property type="entry name" value="Helix-loop-helix DNA-binding domain"/>
    <property type="match status" value="1"/>
</dbReference>
<dbReference type="STRING" id="1081102.A0A167UTA5"/>
<feature type="coiled-coil region" evidence="1">
    <location>
        <begin position="380"/>
        <end position="407"/>
    </location>
</feature>
<evidence type="ECO:0000313" key="4">
    <source>
        <dbReference type="EMBL" id="OAA61889.1"/>
    </source>
</evidence>
<organism evidence="4 5">
    <name type="scientific">Niveomyces insectorum RCEF 264</name>
    <dbReference type="NCBI Taxonomy" id="1081102"/>
    <lineage>
        <taxon>Eukaryota</taxon>
        <taxon>Fungi</taxon>
        <taxon>Dikarya</taxon>
        <taxon>Ascomycota</taxon>
        <taxon>Pezizomycotina</taxon>
        <taxon>Sordariomycetes</taxon>
        <taxon>Hypocreomycetidae</taxon>
        <taxon>Hypocreales</taxon>
        <taxon>Cordycipitaceae</taxon>
        <taxon>Niveomyces</taxon>
    </lineage>
</organism>
<reference evidence="4 5" key="1">
    <citation type="journal article" date="2016" name="Genome Biol. Evol.">
        <title>Divergent and convergent evolution of fungal pathogenicity.</title>
        <authorList>
            <person name="Shang Y."/>
            <person name="Xiao G."/>
            <person name="Zheng P."/>
            <person name="Cen K."/>
            <person name="Zhan S."/>
            <person name="Wang C."/>
        </authorList>
    </citation>
    <scope>NUCLEOTIDE SEQUENCE [LARGE SCALE GENOMIC DNA]</scope>
    <source>
        <strain evidence="4 5">RCEF 264</strain>
    </source>
</reference>
<keyword evidence="5" id="KW-1185">Reference proteome</keyword>
<evidence type="ECO:0000259" key="3">
    <source>
        <dbReference type="PROSITE" id="PS50888"/>
    </source>
</evidence>
<accession>A0A167UTA5</accession>
<dbReference type="CDD" id="cd11399">
    <property type="entry name" value="bHLHzip_scHMS1_like"/>
    <property type="match status" value="1"/>
</dbReference>
<dbReference type="SUPFAM" id="SSF47459">
    <property type="entry name" value="HLH, helix-loop-helix DNA-binding domain"/>
    <property type="match status" value="1"/>
</dbReference>
<feature type="compositionally biased region" description="Low complexity" evidence="2">
    <location>
        <begin position="229"/>
        <end position="289"/>
    </location>
</feature>
<protein>
    <submittedName>
        <fullName evidence="4">Sterol regulatory element-binding protein sre1</fullName>
    </submittedName>
</protein>
<keyword evidence="1" id="KW-0175">Coiled coil</keyword>
<comment type="caution">
    <text evidence="4">The sequence shown here is derived from an EMBL/GenBank/DDBJ whole genome shotgun (WGS) entry which is preliminary data.</text>
</comment>